<feature type="compositionally biased region" description="Basic and acidic residues" evidence="1">
    <location>
        <begin position="298"/>
        <end position="309"/>
    </location>
</feature>
<feature type="compositionally biased region" description="Polar residues" evidence="1">
    <location>
        <begin position="168"/>
        <end position="177"/>
    </location>
</feature>
<feature type="region of interest" description="Disordered" evidence="1">
    <location>
        <begin position="875"/>
        <end position="1002"/>
    </location>
</feature>
<feature type="compositionally biased region" description="Polar residues" evidence="1">
    <location>
        <begin position="1246"/>
        <end position="1271"/>
    </location>
</feature>
<dbReference type="PANTHER" id="PTHR22874:SF1">
    <property type="entry name" value="ACTIVATING MOLECULE IN BECN1-REGULATED AUTOPHAGY PROTEIN 1"/>
    <property type="match status" value="1"/>
</dbReference>
<feature type="compositionally biased region" description="Low complexity" evidence="1">
    <location>
        <begin position="979"/>
        <end position="1002"/>
    </location>
</feature>
<sequence>MCYRNLVREYELLVNRYLQLYRPPTMIDRGTDPMEPSHYNSGTQTANNAEVDPSVPGPSGIKIIRNPACSNPEPSTSAASSSNSPSTDSTTELQPSTSHSQNLITPSRIFSVTIKPPSSIRGTQTMESRKRKSHVGNSEKRPKRNRNINESSSSSRDSSPSQNRQSRGTSNEQQNNSDEQRVLVVNLERLSPERIPSTSVEPSIDPDMAARTRECSIQRRSSFSREGNSSSLQEFLYHNVRLPTGSTSSPSEQQQQQQHSERFNEYIRANRERILAFKRTIQNATSTEESSVTPEENVDARRNLSRETVEPLARSLAPRSDSYSSSYRGDQRIHVQELIASLRRTAEEEVRTRILPIIRSVPPPDRPELIRLFENSREHVRLRFREMCPVFLRRHCRRPLTIDSSTDSSSSDNETTTESSRINPQPNARIDNASAVSSTSSGVSPRRERNFNTELEQLVTSLLTEIDWNDDSPNASDSSNSSRGGSNDRAPNSTSARTRPTGSPNSWASLERLPSPPGDSIESILTDSPTRPDEDIYRRVDQVRLDRSQPAPITRSTLENPTPHIVSMHRPPHLPVYPTTMPSPSRRRFFSHRVSAFMPTRVNYSRMRTRRNPHITLGTGRGGVPRSYRTSSVVLDRIINMVRVGDRRGGVLDMDMSDDQNESSQSSSQNQDAMNRMYTNIVQNLESSLMDVQQLRLADRPGETTNMLNSFSERLENIMSQSDNILRNLRSTMDLLPNADSNNTDNELRWNFNDQGFYSAERTTASNSDEQDLQNVIEADHTYPRNPNYSGTNENNSPFVNSLQLTITHIHRQARLLRRQVENIERIDRAMVEVSQLQVMRQLVIEMLRHIQTRTVCNENRSAGVSSVRQMMAGTRISDSSPCDSPNDEPGPSGIRTQQSSNADPSHAQPSTSSGTTFNSDQSGPSSGIPSQSRRSTNRKTYPPSRYVRLARQHQRRPTLVHWFAKRSTNRPTFDRGIRPTPQSRSGPSRPPAAHSSGSAPSQIFNYWNINPATLSLMTRRLERLMSDQMRIFTRVADESPTSSTRPSASVDLGENILALRLHGCLLRINRVLGNRIESSSLRNPRSEASPAAATQDGASRYAARHTLSLIVDGMSRYIEELGNGSVSNMMRTQIHGVLAMSLLLIELLMLQVVDSIPPPSGINLDPERESLARRIDDMCTQMLQCRDTGASVHLRRSLKLMRLTMRHAYRALDQTYTARRNAMLPRQDTDRRQLLGTINRCLRTINSTQDENSSPTHTNSTTDNQQRSTASSNDSNNSDIFFNTINDFVLRYSVDRDENPINLSSNDRTSSMPPSTSQQNRQDASLSSNNSDDDPVDEPDWFYYRGNSSTNNNSNINTGGTGGSASRSNNSTLYRTNNVNLLPYSQSPESRPPTYRPWNIPSVQVNDVPVLEPSLYSQRILAHRQRFAERVSELRTNTRGSLFRPRFLHPLYASVNPFDADLDDPQREQIYDSDMVTTVTPNHRIQVWDISEGTIPSIINPVKNVVVGECKIHNDASVDIATDGSILVTLLPSGGYLNVTNRLGVYSLRWETLGQCLYTTSFEQNAVSVSLSPLSRHLVVGFASRRVSMALNDRWVMARIYKIEQKDVPGDRLPILKEVEQHRENRINCIRWLPTSGQGLIFATNTGQLVILS</sequence>
<dbReference type="PANTHER" id="PTHR22874">
    <property type="entry name" value="ACTIVATING MOLECULE IN BECN1-REGULATED AUTOPHAGY PROTEIN 1"/>
    <property type="match status" value="1"/>
</dbReference>
<feature type="compositionally biased region" description="Acidic residues" evidence="1">
    <location>
        <begin position="1332"/>
        <end position="1341"/>
    </location>
</feature>
<feature type="compositionally biased region" description="Low complexity" evidence="1">
    <location>
        <begin position="403"/>
        <end position="420"/>
    </location>
</feature>
<feature type="region of interest" description="Disordered" evidence="1">
    <location>
        <begin position="553"/>
        <end position="573"/>
    </location>
</feature>
<reference evidence="2 3" key="1">
    <citation type="submission" date="2024-05" db="EMBL/GenBank/DDBJ databases">
        <title>Genetic variation in Jamaican populations of the coffee berry borer (Hypothenemus hampei).</title>
        <authorList>
            <person name="Errbii M."/>
            <person name="Myrie A."/>
        </authorList>
    </citation>
    <scope>NUCLEOTIDE SEQUENCE [LARGE SCALE GENOMIC DNA]</scope>
    <source>
        <strain evidence="2">JA-Hopewell-2020-01-JO</strain>
        <tissue evidence="2">Whole body</tissue>
    </source>
</reference>
<dbReference type="SUPFAM" id="SSF69322">
    <property type="entry name" value="Tricorn protease domain 2"/>
    <property type="match status" value="1"/>
</dbReference>
<dbReference type="InterPro" id="IPR052596">
    <property type="entry name" value="AMBRA1_autophagy"/>
</dbReference>
<keyword evidence="3" id="KW-1185">Reference proteome</keyword>
<feature type="compositionally biased region" description="Low complexity" evidence="1">
    <location>
        <begin position="662"/>
        <end position="671"/>
    </location>
</feature>
<feature type="region of interest" description="Disordered" evidence="1">
    <location>
        <begin position="242"/>
        <end position="261"/>
    </location>
</feature>
<feature type="compositionally biased region" description="Low complexity" evidence="1">
    <location>
        <begin position="1347"/>
        <end position="1359"/>
    </location>
</feature>
<feature type="region of interest" description="Disordered" evidence="1">
    <location>
        <begin position="1299"/>
        <end position="1372"/>
    </location>
</feature>
<accession>A0ABD1EJJ5</accession>
<feature type="compositionally biased region" description="Basic residues" evidence="1">
    <location>
        <begin position="949"/>
        <end position="969"/>
    </location>
</feature>
<feature type="region of interest" description="Disordered" evidence="1">
    <location>
        <begin position="27"/>
        <end position="209"/>
    </location>
</feature>
<feature type="compositionally biased region" description="Polar residues" evidence="1">
    <location>
        <begin position="38"/>
        <end position="48"/>
    </location>
</feature>
<dbReference type="Proteomes" id="UP001566132">
    <property type="component" value="Unassembled WGS sequence"/>
</dbReference>
<feature type="compositionally biased region" description="Low complexity" evidence="1">
    <location>
        <begin position="471"/>
        <end position="490"/>
    </location>
</feature>
<feature type="compositionally biased region" description="Low complexity" evidence="1">
    <location>
        <begin position="920"/>
        <end position="935"/>
    </location>
</feature>
<feature type="compositionally biased region" description="Polar residues" evidence="1">
    <location>
        <begin position="491"/>
        <end position="508"/>
    </location>
</feature>
<protein>
    <submittedName>
        <fullName evidence="2">Uncharacterized protein</fullName>
    </submittedName>
</protein>
<evidence type="ECO:0000313" key="2">
    <source>
        <dbReference type="EMBL" id="KAL1494862.1"/>
    </source>
</evidence>
<dbReference type="EMBL" id="JBDJPC010000007">
    <property type="protein sequence ID" value="KAL1494862.1"/>
    <property type="molecule type" value="Genomic_DNA"/>
</dbReference>
<feature type="region of interest" description="Disordered" evidence="1">
    <location>
        <begin position="282"/>
        <end position="328"/>
    </location>
</feature>
<feature type="compositionally biased region" description="Polar residues" evidence="1">
    <location>
        <begin position="1302"/>
        <end position="1323"/>
    </location>
</feature>
<feature type="compositionally biased region" description="Polar residues" evidence="1">
    <location>
        <begin position="895"/>
        <end position="919"/>
    </location>
</feature>
<feature type="region of interest" description="Disordered" evidence="1">
    <location>
        <begin position="1246"/>
        <end position="1278"/>
    </location>
</feature>
<evidence type="ECO:0000313" key="3">
    <source>
        <dbReference type="Proteomes" id="UP001566132"/>
    </source>
</evidence>
<feature type="region of interest" description="Disordered" evidence="1">
    <location>
        <begin position="466"/>
        <end position="538"/>
    </location>
</feature>
<feature type="compositionally biased region" description="Polar residues" evidence="1">
    <location>
        <begin position="93"/>
        <end position="110"/>
    </location>
</feature>
<feature type="compositionally biased region" description="Low complexity" evidence="1">
    <location>
        <begin position="285"/>
        <end position="295"/>
    </location>
</feature>
<gene>
    <name evidence="2" type="ORF">ABEB36_010380</name>
</gene>
<organism evidence="2 3">
    <name type="scientific">Hypothenemus hampei</name>
    <name type="common">Coffee berry borer</name>
    <dbReference type="NCBI Taxonomy" id="57062"/>
    <lineage>
        <taxon>Eukaryota</taxon>
        <taxon>Metazoa</taxon>
        <taxon>Ecdysozoa</taxon>
        <taxon>Arthropoda</taxon>
        <taxon>Hexapoda</taxon>
        <taxon>Insecta</taxon>
        <taxon>Pterygota</taxon>
        <taxon>Neoptera</taxon>
        <taxon>Endopterygota</taxon>
        <taxon>Coleoptera</taxon>
        <taxon>Polyphaga</taxon>
        <taxon>Cucujiformia</taxon>
        <taxon>Curculionidae</taxon>
        <taxon>Scolytinae</taxon>
        <taxon>Hypothenemus</taxon>
    </lineage>
</organism>
<feature type="compositionally biased region" description="Low complexity" evidence="1">
    <location>
        <begin position="319"/>
        <end position="328"/>
    </location>
</feature>
<comment type="caution">
    <text evidence="2">The sequence shown here is derived from an EMBL/GenBank/DDBJ whole genome shotgun (WGS) entry which is preliminary data.</text>
</comment>
<evidence type="ECO:0000256" key="1">
    <source>
        <dbReference type="SAM" id="MobiDB-lite"/>
    </source>
</evidence>
<feature type="region of interest" description="Disordered" evidence="1">
    <location>
        <begin position="401"/>
        <end position="451"/>
    </location>
</feature>
<feature type="compositionally biased region" description="Low complexity" evidence="1">
    <location>
        <begin position="433"/>
        <end position="444"/>
    </location>
</feature>
<feature type="compositionally biased region" description="Low complexity" evidence="1">
    <location>
        <begin position="148"/>
        <end position="167"/>
    </location>
</feature>
<name>A0ABD1EJJ5_HYPHA</name>
<feature type="compositionally biased region" description="Low complexity" evidence="1">
    <location>
        <begin position="70"/>
        <end position="92"/>
    </location>
</feature>
<proteinExistence type="predicted"/>
<feature type="region of interest" description="Disordered" evidence="1">
    <location>
        <begin position="649"/>
        <end position="671"/>
    </location>
</feature>